<keyword evidence="3" id="KW-1185">Reference proteome</keyword>
<dbReference type="SUPFAM" id="SSF53335">
    <property type="entry name" value="S-adenosyl-L-methionine-dependent methyltransferases"/>
    <property type="match status" value="1"/>
</dbReference>
<dbReference type="InterPro" id="IPR029063">
    <property type="entry name" value="SAM-dependent_MTases_sf"/>
</dbReference>
<feature type="domain" description="Methyltransferase type 11" evidence="1">
    <location>
        <begin position="39"/>
        <end position="126"/>
    </location>
</feature>
<dbReference type="EMBL" id="CP023777">
    <property type="protein sequence ID" value="ATL48695.1"/>
    <property type="molecule type" value="Genomic_DNA"/>
</dbReference>
<dbReference type="KEGG" id="cbae:COR50_16850"/>
<proteinExistence type="predicted"/>
<evidence type="ECO:0000313" key="2">
    <source>
        <dbReference type="EMBL" id="ATL48695.1"/>
    </source>
</evidence>
<name>A0A291QXM7_9BACT</name>
<dbReference type="AlphaFoldDB" id="A0A291QXM7"/>
<accession>A0A291QXM7</accession>
<dbReference type="Proteomes" id="UP000220133">
    <property type="component" value="Chromosome"/>
</dbReference>
<dbReference type="Gene3D" id="3.40.50.150">
    <property type="entry name" value="Vaccinia Virus protein VP39"/>
    <property type="match status" value="1"/>
</dbReference>
<organism evidence="2 3">
    <name type="scientific">Chitinophaga caeni</name>
    <dbReference type="NCBI Taxonomy" id="2029983"/>
    <lineage>
        <taxon>Bacteria</taxon>
        <taxon>Pseudomonadati</taxon>
        <taxon>Bacteroidota</taxon>
        <taxon>Chitinophagia</taxon>
        <taxon>Chitinophagales</taxon>
        <taxon>Chitinophagaceae</taxon>
        <taxon>Chitinophaga</taxon>
    </lineage>
</organism>
<evidence type="ECO:0000313" key="3">
    <source>
        <dbReference type="Proteomes" id="UP000220133"/>
    </source>
</evidence>
<dbReference type="PANTHER" id="PTHR45180:SF1">
    <property type="entry name" value="OS01G0307686 PROTEIN"/>
    <property type="match status" value="1"/>
</dbReference>
<dbReference type="GO" id="GO:0008757">
    <property type="term" value="F:S-adenosylmethionine-dependent methyltransferase activity"/>
    <property type="evidence" value="ECO:0007669"/>
    <property type="project" value="InterPro"/>
</dbReference>
<dbReference type="InterPro" id="IPR013216">
    <property type="entry name" value="Methyltransf_11"/>
</dbReference>
<keyword evidence="2" id="KW-0808">Transferase</keyword>
<dbReference type="PANTHER" id="PTHR45180">
    <property type="entry name" value="OS01G0307686 PROTEIN"/>
    <property type="match status" value="1"/>
</dbReference>
<keyword evidence="2" id="KW-0489">Methyltransferase</keyword>
<dbReference type="CDD" id="cd02440">
    <property type="entry name" value="AdoMet_MTases"/>
    <property type="match status" value="1"/>
</dbReference>
<dbReference type="OrthoDB" id="9797252at2"/>
<evidence type="ECO:0000259" key="1">
    <source>
        <dbReference type="Pfam" id="PF08241"/>
    </source>
</evidence>
<dbReference type="Pfam" id="PF08241">
    <property type="entry name" value="Methyltransf_11"/>
    <property type="match status" value="1"/>
</dbReference>
<protein>
    <submittedName>
        <fullName evidence="2">SAM-dependent methyltransferase</fullName>
    </submittedName>
</protein>
<reference evidence="2 3" key="1">
    <citation type="submission" date="2017-10" db="EMBL/GenBank/DDBJ databases">
        <title>Paenichitinophaga pekingensis gen. nov., sp. nov., isolated from activated sludge.</title>
        <authorList>
            <person name="Jin D."/>
            <person name="Kong X."/>
            <person name="Deng Y."/>
            <person name="Bai Z."/>
        </authorList>
    </citation>
    <scope>NUCLEOTIDE SEQUENCE [LARGE SCALE GENOMIC DNA]</scope>
    <source>
        <strain evidence="2 3">13</strain>
    </source>
</reference>
<gene>
    <name evidence="2" type="ORF">COR50_16850</name>
</gene>
<dbReference type="GO" id="GO:0032259">
    <property type="term" value="P:methylation"/>
    <property type="evidence" value="ECO:0007669"/>
    <property type="project" value="UniProtKB-KW"/>
</dbReference>
<dbReference type="RefSeq" id="WP_098195068.1">
    <property type="nucleotide sequence ID" value="NZ_CP023777.1"/>
</dbReference>
<sequence length="244" mass="27702">MKDLFSTDAANYATYRPGYPSELFIYLSNLAPAHELAWDAGTGNGQVAARLSSYFKNVIATDISKPQLAAARKVANVQYLEMPSEHTDFKDGSFDLVTVAQAVHWFNFDQFYAEVRRTLKPGGVIAVTGYGLLRSTEAINNAIDELHNEILRDHWEVERKYIDEGYKTIPFPFEEKSTPVFEHSCEWDLNQLLGYLATWSAVQHYIRSEHTNPVSFIEPALKAVFADQEKITFQFPILLRVGTK</sequence>